<accession>A0A0A9B345</accession>
<organism evidence="1">
    <name type="scientific">Arundo donax</name>
    <name type="common">Giant reed</name>
    <name type="synonym">Donax arundinaceus</name>
    <dbReference type="NCBI Taxonomy" id="35708"/>
    <lineage>
        <taxon>Eukaryota</taxon>
        <taxon>Viridiplantae</taxon>
        <taxon>Streptophyta</taxon>
        <taxon>Embryophyta</taxon>
        <taxon>Tracheophyta</taxon>
        <taxon>Spermatophyta</taxon>
        <taxon>Magnoliopsida</taxon>
        <taxon>Liliopsida</taxon>
        <taxon>Poales</taxon>
        <taxon>Poaceae</taxon>
        <taxon>PACMAD clade</taxon>
        <taxon>Arundinoideae</taxon>
        <taxon>Arundineae</taxon>
        <taxon>Arundo</taxon>
    </lineage>
</organism>
<proteinExistence type="predicted"/>
<evidence type="ECO:0000313" key="1">
    <source>
        <dbReference type="EMBL" id="JAD53737.1"/>
    </source>
</evidence>
<protein>
    <submittedName>
        <fullName evidence="1">Uncharacterized protein</fullName>
    </submittedName>
</protein>
<sequence>MERKSSDLPFLNSSCVETSKMI</sequence>
<reference evidence="1" key="1">
    <citation type="submission" date="2014-09" db="EMBL/GenBank/DDBJ databases">
        <authorList>
            <person name="Magalhaes I.L.F."/>
            <person name="Oliveira U."/>
            <person name="Santos F.R."/>
            <person name="Vidigal T.H.D.A."/>
            <person name="Brescovit A.D."/>
            <person name="Santos A.J."/>
        </authorList>
    </citation>
    <scope>NUCLEOTIDE SEQUENCE</scope>
    <source>
        <tissue evidence="1">Shoot tissue taken approximately 20 cm above the soil surface</tissue>
    </source>
</reference>
<name>A0A0A9B345_ARUDO</name>
<dbReference type="EMBL" id="GBRH01244158">
    <property type="protein sequence ID" value="JAD53737.1"/>
    <property type="molecule type" value="Transcribed_RNA"/>
</dbReference>
<dbReference type="AlphaFoldDB" id="A0A0A9B345"/>
<reference evidence="1" key="2">
    <citation type="journal article" date="2015" name="Data Brief">
        <title>Shoot transcriptome of the giant reed, Arundo donax.</title>
        <authorList>
            <person name="Barrero R.A."/>
            <person name="Guerrero F.D."/>
            <person name="Moolhuijzen P."/>
            <person name="Goolsby J.A."/>
            <person name="Tidwell J."/>
            <person name="Bellgard S.E."/>
            <person name="Bellgard M.I."/>
        </authorList>
    </citation>
    <scope>NUCLEOTIDE SEQUENCE</scope>
    <source>
        <tissue evidence="1">Shoot tissue taken approximately 20 cm above the soil surface</tissue>
    </source>
</reference>